<dbReference type="PANTHER" id="PTHR30478">
    <property type="entry name" value="DNA POLYMERASE III SUBUNIT BETA"/>
    <property type="match status" value="1"/>
</dbReference>
<dbReference type="GO" id="GO:0009360">
    <property type="term" value="C:DNA polymerase III complex"/>
    <property type="evidence" value="ECO:0007669"/>
    <property type="project" value="InterPro"/>
</dbReference>
<evidence type="ECO:0000256" key="6">
    <source>
        <dbReference type="ARBA" id="ARBA00022695"/>
    </source>
</evidence>
<dbReference type="InterPro" id="IPR022637">
    <property type="entry name" value="DNA_polIII_beta_cen"/>
</dbReference>
<evidence type="ECO:0000256" key="3">
    <source>
        <dbReference type="ARBA" id="ARBA00021035"/>
    </source>
</evidence>
<name>A0A1X4XY35_9BACT</name>
<proteinExistence type="inferred from homology"/>
<dbReference type="Pfam" id="PF02768">
    <property type="entry name" value="DNA_pol3_beta_3"/>
    <property type="match status" value="1"/>
</dbReference>
<dbReference type="GO" id="GO:0005737">
    <property type="term" value="C:cytoplasm"/>
    <property type="evidence" value="ECO:0007669"/>
    <property type="project" value="UniProtKB-SubCell"/>
</dbReference>
<evidence type="ECO:0000256" key="11">
    <source>
        <dbReference type="ARBA" id="ARBA00033276"/>
    </source>
</evidence>
<dbReference type="GO" id="GO:0003887">
    <property type="term" value="F:DNA-directed DNA polymerase activity"/>
    <property type="evidence" value="ECO:0007669"/>
    <property type="project" value="UniProtKB-KW"/>
</dbReference>
<dbReference type="SUPFAM" id="SSF55979">
    <property type="entry name" value="DNA clamp"/>
    <property type="match status" value="3"/>
</dbReference>
<dbReference type="NCBIfam" id="TIGR00663">
    <property type="entry name" value="dnan"/>
    <property type="match status" value="1"/>
</dbReference>
<evidence type="ECO:0000313" key="15">
    <source>
        <dbReference type="EMBL" id="OSS42433.1"/>
    </source>
</evidence>
<dbReference type="InterPro" id="IPR001001">
    <property type="entry name" value="DNA_polIII_beta"/>
</dbReference>
<evidence type="ECO:0000256" key="9">
    <source>
        <dbReference type="ARBA" id="ARBA00023125"/>
    </source>
</evidence>
<feature type="domain" description="DNA polymerase III beta sliding clamp C-terminal" evidence="14">
    <location>
        <begin position="254"/>
        <end position="366"/>
    </location>
</feature>
<evidence type="ECO:0000256" key="8">
    <source>
        <dbReference type="ARBA" id="ARBA00022932"/>
    </source>
</evidence>
<dbReference type="Pfam" id="PF02767">
    <property type="entry name" value="DNA_pol3_beta_2"/>
    <property type="match status" value="1"/>
</dbReference>
<evidence type="ECO:0000256" key="1">
    <source>
        <dbReference type="ARBA" id="ARBA00004496"/>
    </source>
</evidence>
<evidence type="ECO:0000256" key="5">
    <source>
        <dbReference type="ARBA" id="ARBA00022679"/>
    </source>
</evidence>
<dbReference type="Gene3D" id="3.70.10.10">
    <property type="match status" value="1"/>
</dbReference>
<evidence type="ECO:0000256" key="7">
    <source>
        <dbReference type="ARBA" id="ARBA00022705"/>
    </source>
</evidence>
<dbReference type="InterPro" id="IPR022634">
    <property type="entry name" value="DNA_polIII_beta_N"/>
</dbReference>
<comment type="caution">
    <text evidence="15">The sequence shown here is derived from an EMBL/GenBank/DDBJ whole genome shotgun (WGS) entry which is preliminary data.</text>
</comment>
<keyword evidence="16" id="KW-1185">Reference proteome</keyword>
<dbReference type="Gene3D" id="3.10.150.10">
    <property type="entry name" value="DNA Polymerase III, subunit A, domain 2"/>
    <property type="match status" value="1"/>
</dbReference>
<evidence type="ECO:0000313" key="16">
    <source>
        <dbReference type="Proteomes" id="UP000194141"/>
    </source>
</evidence>
<dbReference type="InterPro" id="IPR046938">
    <property type="entry name" value="DNA_clamp_sf"/>
</dbReference>
<dbReference type="SMART" id="SM00480">
    <property type="entry name" value="POL3Bc"/>
    <property type="match status" value="1"/>
</dbReference>
<dbReference type="Proteomes" id="UP000194141">
    <property type="component" value="Unassembled WGS sequence"/>
</dbReference>
<gene>
    <name evidence="15" type="ORF">DESAMIL20_1986</name>
</gene>
<dbReference type="AlphaFoldDB" id="A0A1X4XY35"/>
<feature type="domain" description="DNA polymerase III beta sliding clamp N-terminal" evidence="12">
    <location>
        <begin position="1"/>
        <end position="113"/>
    </location>
</feature>
<organism evidence="15 16">
    <name type="scientific">Desulfurella amilsii</name>
    <dbReference type="NCBI Taxonomy" id="1562698"/>
    <lineage>
        <taxon>Bacteria</taxon>
        <taxon>Pseudomonadati</taxon>
        <taxon>Campylobacterota</taxon>
        <taxon>Desulfurellia</taxon>
        <taxon>Desulfurellales</taxon>
        <taxon>Desulfurellaceae</taxon>
        <taxon>Desulfurella</taxon>
    </lineage>
</organism>
<keyword evidence="6 15" id="KW-0548">Nucleotidyltransferase</keyword>
<evidence type="ECO:0000259" key="14">
    <source>
        <dbReference type="Pfam" id="PF02768"/>
    </source>
</evidence>
<comment type="similarity">
    <text evidence="2">Belongs to the beta sliding clamp family.</text>
</comment>
<sequence length="371" mass="41530">MRFSVDANIIKKIIPNVSGGLSKDKNSILSNYHVSITDNALSVTSSNEIVQINITAPIESEGECGFLARPDLFDRLKALNGEIVFELEDNLLTIRNGSYKTTAKIFQSEGYPLESIDDYKIVGAFDSDDVLELLKTHIASSKEDEQTREFSGILIEIDQNKVNFVATNRSRLFWISKALDNDINFYCIVEKEGILQLSRILKSNGKISVLYKSEGDNVSKIAFQTANATVTSKVINGQFPQYQAVILEDAQNVSCIVFNKESLKNSLQKVLALSSDELSVLEFNIQDNTVELNVTNKEGEVASDIVEFSTDKDKAHMPVALNINGRYTVDFLNNIQANVVYFYYKEPIKPLELKATSDNQISYVYVMTPIR</sequence>
<feature type="domain" description="DNA polymerase III beta sliding clamp central" evidence="13">
    <location>
        <begin position="136"/>
        <end position="241"/>
    </location>
</feature>
<dbReference type="InterPro" id="IPR022635">
    <property type="entry name" value="DNA_polIII_beta_C"/>
</dbReference>
<dbReference type="EMBL" id="MDSU01000018">
    <property type="protein sequence ID" value="OSS42433.1"/>
    <property type="molecule type" value="Genomic_DNA"/>
</dbReference>
<keyword evidence="8" id="KW-0239">DNA-directed DNA polymerase</keyword>
<dbReference type="RefSeq" id="WP_143340275.1">
    <property type="nucleotide sequence ID" value="NZ_MDSU01000018.1"/>
</dbReference>
<accession>A0A1X4XY35</accession>
<keyword evidence="4" id="KW-0963">Cytoplasm</keyword>
<comment type="subcellular location">
    <subcellularLocation>
        <location evidence="1">Cytoplasm</location>
    </subcellularLocation>
</comment>
<dbReference type="GO" id="GO:0008408">
    <property type="term" value="F:3'-5' exonuclease activity"/>
    <property type="evidence" value="ECO:0007669"/>
    <property type="project" value="InterPro"/>
</dbReference>
<evidence type="ECO:0000259" key="13">
    <source>
        <dbReference type="Pfam" id="PF02767"/>
    </source>
</evidence>
<evidence type="ECO:0000256" key="4">
    <source>
        <dbReference type="ARBA" id="ARBA00022490"/>
    </source>
</evidence>
<dbReference type="GO" id="GO:0006271">
    <property type="term" value="P:DNA strand elongation involved in DNA replication"/>
    <property type="evidence" value="ECO:0007669"/>
    <property type="project" value="TreeGrafter"/>
</dbReference>
<reference evidence="15 16" key="1">
    <citation type="journal article" date="2017" name="Front. Microbiol.">
        <title>Genome Sequence of Desulfurella amilsii Strain TR1 and Comparative Genomics of Desulfurellaceae Family.</title>
        <authorList>
            <person name="Florentino A.P."/>
            <person name="Stams A.J."/>
            <person name="Sanchez-Andrea I."/>
        </authorList>
    </citation>
    <scope>NUCLEOTIDE SEQUENCE [LARGE SCALE GENOMIC DNA]</scope>
    <source>
        <strain evidence="15 16">TR1</strain>
    </source>
</reference>
<protein>
    <recommendedName>
        <fullName evidence="3">Beta sliding clamp</fullName>
    </recommendedName>
    <alternativeName>
        <fullName evidence="11">Beta-clamp processivity factor</fullName>
    </alternativeName>
    <alternativeName>
        <fullName evidence="10">DNA polymerase III beta sliding clamp subunit</fullName>
    </alternativeName>
</protein>
<keyword evidence="5 15" id="KW-0808">Transferase</keyword>
<evidence type="ECO:0000256" key="2">
    <source>
        <dbReference type="ARBA" id="ARBA00010752"/>
    </source>
</evidence>
<dbReference type="Pfam" id="PF00712">
    <property type="entry name" value="DNA_pol3_beta"/>
    <property type="match status" value="1"/>
</dbReference>
<evidence type="ECO:0000259" key="12">
    <source>
        <dbReference type="Pfam" id="PF00712"/>
    </source>
</evidence>
<dbReference type="GO" id="GO:0003677">
    <property type="term" value="F:DNA binding"/>
    <property type="evidence" value="ECO:0007669"/>
    <property type="project" value="UniProtKB-KW"/>
</dbReference>
<evidence type="ECO:0000256" key="10">
    <source>
        <dbReference type="ARBA" id="ARBA00030988"/>
    </source>
</evidence>
<dbReference type="OrthoDB" id="8421503at2"/>
<keyword evidence="9" id="KW-0238">DNA-binding</keyword>
<keyword evidence="7" id="KW-0235">DNA replication</keyword>
<dbReference type="STRING" id="1562698.DESAMIL20_1986"/>
<dbReference type="PANTHER" id="PTHR30478:SF0">
    <property type="entry name" value="BETA SLIDING CLAMP"/>
    <property type="match status" value="1"/>
</dbReference>